<dbReference type="PROSITE" id="PS50088">
    <property type="entry name" value="ANK_REPEAT"/>
    <property type="match status" value="7"/>
</dbReference>
<evidence type="ECO:0000256" key="4">
    <source>
        <dbReference type="SAM" id="Phobius"/>
    </source>
</evidence>
<dbReference type="InterPro" id="IPR050663">
    <property type="entry name" value="Ankyrin-SOCS_Box"/>
</dbReference>
<reference evidence="6 7" key="1">
    <citation type="submission" date="2019-08" db="EMBL/GenBank/DDBJ databases">
        <authorList>
            <person name="Alioto T."/>
            <person name="Alioto T."/>
            <person name="Gomez Garrido J."/>
        </authorList>
    </citation>
    <scope>NUCLEOTIDE SEQUENCE [LARGE SCALE GENOMIC DNA]</scope>
</reference>
<protein>
    <submittedName>
        <fullName evidence="6">Outer membrane protein/outer membrane enzyme PagP, beta-barrel,Surface antigen msp4,Ankyrin repeat</fullName>
    </submittedName>
</protein>
<feature type="repeat" description="ANK" evidence="3">
    <location>
        <begin position="629"/>
        <end position="661"/>
    </location>
</feature>
<dbReference type="GO" id="GO:0000976">
    <property type="term" value="F:transcription cis-regulatory region binding"/>
    <property type="evidence" value="ECO:0007669"/>
    <property type="project" value="TreeGrafter"/>
</dbReference>
<dbReference type="InterPro" id="IPR036770">
    <property type="entry name" value="Ankyrin_rpt-contain_sf"/>
</dbReference>
<proteinExistence type="predicted"/>
<evidence type="ECO:0000256" key="1">
    <source>
        <dbReference type="ARBA" id="ARBA00022737"/>
    </source>
</evidence>
<name>A0A5E4MHU9_9HEMI</name>
<keyword evidence="4" id="KW-1133">Transmembrane helix</keyword>
<dbReference type="InterPro" id="IPR002110">
    <property type="entry name" value="Ankyrin_rpt"/>
</dbReference>
<keyword evidence="7" id="KW-1185">Reference proteome</keyword>
<dbReference type="SUPFAM" id="SSF56925">
    <property type="entry name" value="OMPA-like"/>
    <property type="match status" value="1"/>
</dbReference>
<dbReference type="Gene3D" id="1.25.40.20">
    <property type="entry name" value="Ankyrin repeat-containing domain"/>
    <property type="match status" value="5"/>
</dbReference>
<dbReference type="GO" id="GO:0045944">
    <property type="term" value="P:positive regulation of transcription by RNA polymerase II"/>
    <property type="evidence" value="ECO:0007669"/>
    <property type="project" value="TreeGrafter"/>
</dbReference>
<dbReference type="Pfam" id="PF13857">
    <property type="entry name" value="Ank_5"/>
    <property type="match status" value="1"/>
</dbReference>
<dbReference type="SUPFAM" id="SSF48403">
    <property type="entry name" value="Ankyrin repeat"/>
    <property type="match status" value="1"/>
</dbReference>
<accession>A0A5E4MHU9</accession>
<dbReference type="EMBL" id="CABPRJ010000553">
    <property type="protein sequence ID" value="VVC30948.1"/>
    <property type="molecule type" value="Genomic_DNA"/>
</dbReference>
<dbReference type="InterPro" id="IPR002566">
    <property type="entry name" value="Msp4_OMP-like"/>
</dbReference>
<feature type="repeat" description="ANK" evidence="3">
    <location>
        <begin position="423"/>
        <end position="456"/>
    </location>
</feature>
<dbReference type="PROSITE" id="PS50297">
    <property type="entry name" value="ANK_REP_REGION"/>
    <property type="match status" value="7"/>
</dbReference>
<keyword evidence="4" id="KW-0812">Transmembrane</keyword>
<dbReference type="Pfam" id="PF00023">
    <property type="entry name" value="Ank"/>
    <property type="match status" value="1"/>
</dbReference>
<evidence type="ECO:0000256" key="3">
    <source>
        <dbReference type="PROSITE-ProRule" id="PRU00023"/>
    </source>
</evidence>
<dbReference type="AlphaFoldDB" id="A0A5E4MHU9"/>
<gene>
    <name evidence="6" type="ORF">CINCED_3A003578</name>
</gene>
<feature type="repeat" description="ANK" evidence="3">
    <location>
        <begin position="557"/>
        <end position="589"/>
    </location>
</feature>
<evidence type="ECO:0000256" key="2">
    <source>
        <dbReference type="ARBA" id="ARBA00023043"/>
    </source>
</evidence>
<dbReference type="OrthoDB" id="8210294at2759"/>
<feature type="domain" description="Msp4/OMP-like" evidence="5">
    <location>
        <begin position="195"/>
        <end position="287"/>
    </location>
</feature>
<feature type="repeat" description="ANK" evidence="3">
    <location>
        <begin position="590"/>
        <end position="628"/>
    </location>
</feature>
<evidence type="ECO:0000313" key="7">
    <source>
        <dbReference type="Proteomes" id="UP000325440"/>
    </source>
</evidence>
<dbReference type="Pfam" id="PF01617">
    <property type="entry name" value="Surface_Ag_2"/>
    <property type="match status" value="1"/>
</dbReference>
<dbReference type="PANTHER" id="PTHR24193:SF121">
    <property type="entry name" value="ADA2A-CONTAINING COMPLEX COMPONENT 3, ISOFORM D"/>
    <property type="match status" value="1"/>
</dbReference>
<organism evidence="6 7">
    <name type="scientific">Cinara cedri</name>
    <dbReference type="NCBI Taxonomy" id="506608"/>
    <lineage>
        <taxon>Eukaryota</taxon>
        <taxon>Metazoa</taxon>
        <taxon>Ecdysozoa</taxon>
        <taxon>Arthropoda</taxon>
        <taxon>Hexapoda</taxon>
        <taxon>Insecta</taxon>
        <taxon>Pterygota</taxon>
        <taxon>Neoptera</taxon>
        <taxon>Paraneoptera</taxon>
        <taxon>Hemiptera</taxon>
        <taxon>Sternorrhyncha</taxon>
        <taxon>Aphidomorpha</taxon>
        <taxon>Aphidoidea</taxon>
        <taxon>Aphididae</taxon>
        <taxon>Lachninae</taxon>
        <taxon>Cinara</taxon>
    </lineage>
</organism>
<feature type="repeat" description="ANK" evidence="3">
    <location>
        <begin position="524"/>
        <end position="556"/>
    </location>
</feature>
<dbReference type="InterPro" id="IPR011250">
    <property type="entry name" value="OMP/PagP_B-barrel"/>
</dbReference>
<feature type="repeat" description="ANK" evidence="3">
    <location>
        <begin position="490"/>
        <end position="523"/>
    </location>
</feature>
<keyword evidence="2 3" id="KW-0040">ANK repeat</keyword>
<dbReference type="Pfam" id="PF12796">
    <property type="entry name" value="Ank_2"/>
    <property type="match status" value="3"/>
</dbReference>
<keyword evidence="1" id="KW-0677">Repeat</keyword>
<feature type="transmembrane region" description="Helical" evidence="4">
    <location>
        <begin position="12"/>
        <end position="29"/>
    </location>
</feature>
<dbReference type="Gene3D" id="2.40.160.20">
    <property type="match status" value="1"/>
</dbReference>
<feature type="repeat" description="ANK" evidence="3">
    <location>
        <begin position="457"/>
        <end position="489"/>
    </location>
</feature>
<sequence>MDLLVTIRRSISLFFITISFISFFLIYNADAKHITTPFEQPIYDYGSSADEYILKRISTKKLPSEIKLQKKSIDVNSQLQDDKVYGFYTSIGCGRIFYDNSEVFVEGIKAIGERVQDLVKEDSYLSAFIKRIIAKEVDDINKFKGAIDFQWLGSSSLGYHVKENGRVDFEIMYSQINIKNSSDTPVFDKSASILALLLNLHYSPTIKNTKFAPYVGLGIGPTIFRLKKFSKSLQNPIPLNVPWFAYQAKLGVDYSIIPEMNLFLGYRYFSIPIPVADDITTHSIEVEHQDVYEEWENNQFDVNYLFCAVYDNDLRTERVDKYILVHLATRNNLENLIGALLKVKGININAVNTLSLWTLLHHAAVSNSEKVIDTLLKSGKINVNAQSCMGYTALHIATCYKSWKVMAALLKVKGIEVNTKGRDGRTPLHAAVSGNCDKTALKNLIEAGANINEKDNNDLTPLHLAVEHYNAGAVEVLIDERADLNARDKDNRTPLHLAILCRFCQDIMETLVEKGADVNAKNKDGKTPLHLAAQGGKIDTVNTLINKGANINVKDNNGQTPLYLAAENGKVNIVKTLINRGVNINEKDNNDNTPLHLTIENSKASFLFSTEITEILVKSGADVNAKNNNDLTPLHLAAKHSKTCTVEILINKGANIHVGDNDGHTPLWYANGNVKEILIAANNKQKDTKVVFKTAALSALVVATASVAGHAAYRMFPPSVQMQDPILEKNSNSPRLCGENFKEAIQEHQ</sequence>
<evidence type="ECO:0000313" key="6">
    <source>
        <dbReference type="EMBL" id="VVC30948.1"/>
    </source>
</evidence>
<keyword evidence="4" id="KW-0472">Membrane</keyword>
<evidence type="ECO:0000259" key="5">
    <source>
        <dbReference type="Pfam" id="PF01617"/>
    </source>
</evidence>
<dbReference type="SMART" id="SM00248">
    <property type="entry name" value="ANK"/>
    <property type="match status" value="10"/>
</dbReference>
<dbReference type="Proteomes" id="UP000325440">
    <property type="component" value="Unassembled WGS sequence"/>
</dbReference>
<dbReference type="GO" id="GO:0005634">
    <property type="term" value="C:nucleus"/>
    <property type="evidence" value="ECO:0007669"/>
    <property type="project" value="TreeGrafter"/>
</dbReference>
<dbReference type="PRINTS" id="PR01415">
    <property type="entry name" value="ANKYRIN"/>
</dbReference>
<dbReference type="PANTHER" id="PTHR24193">
    <property type="entry name" value="ANKYRIN REPEAT PROTEIN"/>
    <property type="match status" value="1"/>
</dbReference>